<proteinExistence type="predicted"/>
<gene>
    <name evidence="1" type="ordered locus">ECH_0614</name>
</gene>
<organism evidence="1 2">
    <name type="scientific">Ehrlichia chaffeensis (strain ATCC CRL-10679 / Arkansas)</name>
    <dbReference type="NCBI Taxonomy" id="205920"/>
    <lineage>
        <taxon>Bacteria</taxon>
        <taxon>Pseudomonadati</taxon>
        <taxon>Pseudomonadota</taxon>
        <taxon>Alphaproteobacteria</taxon>
        <taxon>Rickettsiales</taxon>
        <taxon>Anaplasmataceae</taxon>
        <taxon>Ehrlichia</taxon>
    </lineage>
</organism>
<dbReference type="AlphaFoldDB" id="Q2GGK9"/>
<dbReference type="KEGG" id="ech:ECH_0614"/>
<dbReference type="EMBL" id="CP000236">
    <property type="protein sequence ID" value="ABD45250.1"/>
    <property type="molecule type" value="Genomic_DNA"/>
</dbReference>
<protein>
    <submittedName>
        <fullName evidence="1">Uncharacterized protein</fullName>
    </submittedName>
</protein>
<dbReference type="HOGENOM" id="CLU_1198260_0_0_5"/>
<dbReference type="Proteomes" id="UP000008320">
    <property type="component" value="Chromosome"/>
</dbReference>
<reference evidence="1 2" key="1">
    <citation type="journal article" date="2006" name="PLoS Genet.">
        <title>Comparative genomics of emerging human ehrlichiosis agents.</title>
        <authorList>
            <person name="Dunning Hotopp J.C."/>
            <person name="Lin M."/>
            <person name="Madupu R."/>
            <person name="Crabtree J."/>
            <person name="Angiuoli S.V."/>
            <person name="Eisen J.A."/>
            <person name="Seshadri R."/>
            <person name="Ren Q."/>
            <person name="Wu M."/>
            <person name="Utterback T.R."/>
            <person name="Smith S."/>
            <person name="Lewis M."/>
            <person name="Khouri H."/>
            <person name="Zhang C."/>
            <person name="Niu H."/>
            <person name="Lin Q."/>
            <person name="Ohashi N."/>
            <person name="Zhi N."/>
            <person name="Nelson W."/>
            <person name="Brinkac L.M."/>
            <person name="Dodson R.J."/>
            <person name="Rosovitz M.J."/>
            <person name="Sundaram J."/>
            <person name="Daugherty S.C."/>
            <person name="Davidsen T."/>
            <person name="Durkin A.S."/>
            <person name="Gwinn M."/>
            <person name="Haft D.H."/>
            <person name="Selengut J.D."/>
            <person name="Sullivan S.A."/>
            <person name="Zafar N."/>
            <person name="Zhou L."/>
            <person name="Benahmed F."/>
            <person name="Forberger H."/>
            <person name="Halpin R."/>
            <person name="Mulligan S."/>
            <person name="Robinson J."/>
            <person name="White O."/>
            <person name="Rikihisa Y."/>
            <person name="Tettelin H."/>
        </authorList>
    </citation>
    <scope>NUCLEOTIDE SEQUENCE [LARGE SCALE GENOMIC DNA]</scope>
    <source>
        <strain evidence="2">ATCC CRL-10679 / Arkansas</strain>
    </source>
</reference>
<dbReference type="Pfam" id="PF11224">
    <property type="entry name" value="DUF3023"/>
    <property type="match status" value="1"/>
</dbReference>
<accession>Q2GGK9</accession>
<sequence>MLGILGNNLEEQTWYNEKLCADVSKISKTEPLICYRSYCIGNTEDGDTKQLQIFVNDSYKKNVHKCFPSGKSMFILKTLLPKHLIKHHSKIRQAVMKYTQDYDPSFCHMHIYLLVNEDKLNIFYHDVHNRLLNKERLMIPIEDLTQYGTMELIYIPYINRKEKKFDMEYALQNVAGLNAQFIYDQQEKKSSEHDETNAGAVSSFFSNLRITITKKASTDEDKEPLVANTRM</sequence>
<name>Q2GGK9_EHRCR</name>
<evidence type="ECO:0000313" key="1">
    <source>
        <dbReference type="EMBL" id="ABD45250.1"/>
    </source>
</evidence>
<keyword evidence="2" id="KW-1185">Reference proteome</keyword>
<dbReference type="InterPro" id="IPR021387">
    <property type="entry name" value="DUF3023"/>
</dbReference>
<evidence type="ECO:0000313" key="2">
    <source>
        <dbReference type="Proteomes" id="UP000008320"/>
    </source>
</evidence>
<dbReference type="RefSeq" id="WP_011452719.1">
    <property type="nucleotide sequence ID" value="NC_007799.1"/>
</dbReference>